<protein>
    <recommendedName>
        <fullName evidence="7">Glucose-methanol-choline oxidoreductase N-terminal domain-containing protein</fullName>
    </recommendedName>
</protein>
<dbReference type="InterPro" id="IPR016071">
    <property type="entry name" value="Staphylococal_nuclease_OB-fold"/>
</dbReference>
<dbReference type="EMBL" id="CAKLCB010000229">
    <property type="protein sequence ID" value="CAH0517237.1"/>
    <property type="molecule type" value="Genomic_DNA"/>
</dbReference>
<dbReference type="InterPro" id="IPR000172">
    <property type="entry name" value="GMC_OxRdtase_N"/>
</dbReference>
<dbReference type="Gene3D" id="3.50.50.60">
    <property type="entry name" value="FAD/NAD(P)-binding domain"/>
    <property type="match status" value="1"/>
</dbReference>
<keyword evidence="4" id="KW-0274">FAD</keyword>
<dbReference type="SUPFAM" id="SSF51905">
    <property type="entry name" value="FAD/NAD(P)-binding domain"/>
    <property type="match status" value="1"/>
</dbReference>
<dbReference type="Pfam" id="PF00732">
    <property type="entry name" value="GMC_oxred_N"/>
    <property type="match status" value="1"/>
</dbReference>
<organism evidence="8 9">
    <name type="scientific">Peronospora belbahrii</name>
    <dbReference type="NCBI Taxonomy" id="622444"/>
    <lineage>
        <taxon>Eukaryota</taxon>
        <taxon>Sar</taxon>
        <taxon>Stramenopiles</taxon>
        <taxon>Oomycota</taxon>
        <taxon>Peronosporomycetes</taxon>
        <taxon>Peronosporales</taxon>
        <taxon>Peronosporaceae</taxon>
        <taxon>Peronospora</taxon>
    </lineage>
</organism>
<keyword evidence="6" id="KW-0472">Membrane</keyword>
<evidence type="ECO:0000256" key="2">
    <source>
        <dbReference type="ARBA" id="ARBA00010790"/>
    </source>
</evidence>
<dbReference type="Pfam" id="PF00565">
    <property type="entry name" value="SNase"/>
    <property type="match status" value="1"/>
</dbReference>
<evidence type="ECO:0000313" key="9">
    <source>
        <dbReference type="Proteomes" id="UP001158986"/>
    </source>
</evidence>
<evidence type="ECO:0000259" key="7">
    <source>
        <dbReference type="PROSITE" id="PS00624"/>
    </source>
</evidence>
<feature type="domain" description="Glucose-methanol-choline oxidoreductase N-terminal" evidence="7">
    <location>
        <begin position="334"/>
        <end position="348"/>
    </location>
</feature>
<evidence type="ECO:0000256" key="3">
    <source>
        <dbReference type="ARBA" id="ARBA00022630"/>
    </source>
</evidence>
<dbReference type="InterPro" id="IPR035437">
    <property type="entry name" value="SNase_OB-fold_sf"/>
</dbReference>
<dbReference type="Proteomes" id="UP001158986">
    <property type="component" value="Unassembled WGS sequence"/>
</dbReference>
<accession>A0ABN8CWB0</accession>
<dbReference type="InterPro" id="IPR036188">
    <property type="entry name" value="FAD/NAD-bd_sf"/>
</dbReference>
<keyword evidence="6" id="KW-1133">Transmembrane helix</keyword>
<evidence type="ECO:0000256" key="1">
    <source>
        <dbReference type="ARBA" id="ARBA00001974"/>
    </source>
</evidence>
<sequence>MTRTFIDEHSSLLHSGISRRIERRTRLLVSGLALLLLFTGGVACVAIILRLLRSSRTLPFIIRPLILSEEYDAIIIGGGPAGSVVAKLLSDDPWRRVLLLEAGNASQTQLGGKARLKSPYNLKRLTPFDIPFYWTSVANTRHLHWAYPDVNVAKALGGCGIHNAMLYVRALPSDLDSWHMENWTWKKALEIYMAIEDYDGPNSSYHGTQGFVRTSPPALKTNLSKEFINACEQVGIPWTADFNQPHGRFGAGYYHFNTRDGIRESAAKTFLGPILDRQTAESTRGNLRLMLDTTVTKIKINEMNVTEGVEVCYGNGTVQIIRLAKHGEVIVTAGAINTPKILMLSGLGHRDMLKKVGLPLKKHLPLVGMNLQDHPVVGMTFECKHPQVIDLKAALDSYFMATNSKDTNASSFGPFGSAGLSAGAFFIPPGATLPQLQLSLFPRNSEPHMSNSAGLVHATEVVITIALLHPLARNRVVLVRDDDDSVDDNKSDDHLIPRIVSEVPESKPEHLRAGDVWKISWAIGVVRDITSILAKKGLIGDEISPGVGINSSEDLDKWVLNSVFRNSHWVGSASMAMTEDRGVVDSHLRVFGIQNLRVADASVIPLIPNGNVHSSVVMVANRAAQILRQDEMEYRRHDFQTARNRKPGMLLLKMAIPYSVELFHARFNLDTRDGQVWESRSPIRRGRQEVADHDVRGQEVTLTLLHKDQYARAVCMVQYEQWPFRRDASEEILKAGLGQVYRQLGAVYGGKQEIYEKLEDKARRNKKGIWSQGRKMESSSDYKARMRVS</sequence>
<reference evidence="8 9" key="1">
    <citation type="submission" date="2021-11" db="EMBL/GenBank/DDBJ databases">
        <authorList>
            <person name="Islam A."/>
            <person name="Islam S."/>
            <person name="Flora M.S."/>
            <person name="Rahman M."/>
            <person name="Ziaur R.M."/>
            <person name="Epstein J.H."/>
            <person name="Hassan M."/>
            <person name="Klassen M."/>
            <person name="Woodard K."/>
            <person name="Webb A."/>
            <person name="Webby R.J."/>
            <person name="El Zowalaty M.E."/>
        </authorList>
    </citation>
    <scope>NUCLEOTIDE SEQUENCE [LARGE SCALE GENOMIC DNA]</scope>
    <source>
        <strain evidence="8">Pbs1</strain>
    </source>
</reference>
<dbReference type="Pfam" id="PF05199">
    <property type="entry name" value="GMC_oxred_C"/>
    <property type="match status" value="1"/>
</dbReference>
<dbReference type="InterPro" id="IPR012132">
    <property type="entry name" value="GMC_OxRdtase"/>
</dbReference>
<comment type="similarity">
    <text evidence="2">Belongs to the GMC oxidoreductase family.</text>
</comment>
<dbReference type="PANTHER" id="PTHR11552">
    <property type="entry name" value="GLUCOSE-METHANOL-CHOLINE GMC OXIDOREDUCTASE"/>
    <property type="match status" value="1"/>
</dbReference>
<keyword evidence="6" id="KW-0812">Transmembrane</keyword>
<gene>
    <name evidence="8" type="ORF">PBS001_LOCUS3863</name>
</gene>
<keyword evidence="3" id="KW-0285">Flavoprotein</keyword>
<dbReference type="Gene3D" id="2.40.50.90">
    <property type="match status" value="1"/>
</dbReference>
<dbReference type="SUPFAM" id="SSF54373">
    <property type="entry name" value="FAD-linked reductases, C-terminal domain"/>
    <property type="match status" value="1"/>
</dbReference>
<feature type="compositionally biased region" description="Basic and acidic residues" evidence="5">
    <location>
        <begin position="774"/>
        <end position="789"/>
    </location>
</feature>
<dbReference type="PROSITE" id="PS00624">
    <property type="entry name" value="GMC_OXRED_2"/>
    <property type="match status" value="1"/>
</dbReference>
<keyword evidence="9" id="KW-1185">Reference proteome</keyword>
<comment type="caution">
    <text evidence="8">The sequence shown here is derived from an EMBL/GenBank/DDBJ whole genome shotgun (WGS) entry which is preliminary data.</text>
</comment>
<comment type="cofactor">
    <cofactor evidence="1">
        <name>FAD</name>
        <dbReference type="ChEBI" id="CHEBI:57692"/>
    </cofactor>
</comment>
<dbReference type="InterPro" id="IPR007867">
    <property type="entry name" value="GMC_OxRtase_C"/>
</dbReference>
<name>A0ABN8CWB0_9STRA</name>
<evidence type="ECO:0000256" key="6">
    <source>
        <dbReference type="SAM" id="Phobius"/>
    </source>
</evidence>
<feature type="region of interest" description="Disordered" evidence="5">
    <location>
        <begin position="765"/>
        <end position="789"/>
    </location>
</feature>
<evidence type="ECO:0000256" key="5">
    <source>
        <dbReference type="SAM" id="MobiDB-lite"/>
    </source>
</evidence>
<feature type="transmembrane region" description="Helical" evidence="6">
    <location>
        <begin position="27"/>
        <end position="52"/>
    </location>
</feature>
<proteinExistence type="inferred from homology"/>
<evidence type="ECO:0000313" key="8">
    <source>
        <dbReference type="EMBL" id="CAH0517237.1"/>
    </source>
</evidence>
<evidence type="ECO:0000256" key="4">
    <source>
        <dbReference type="ARBA" id="ARBA00022827"/>
    </source>
</evidence>
<dbReference type="Gene3D" id="3.30.560.10">
    <property type="entry name" value="Glucose Oxidase, domain 3"/>
    <property type="match status" value="1"/>
</dbReference>
<dbReference type="PANTHER" id="PTHR11552:SF147">
    <property type="entry name" value="CHOLINE DEHYDROGENASE, MITOCHONDRIAL"/>
    <property type="match status" value="1"/>
</dbReference>
<dbReference type="SUPFAM" id="SSF50199">
    <property type="entry name" value="Staphylococcal nuclease"/>
    <property type="match status" value="1"/>
</dbReference>